<reference evidence="2 3" key="1">
    <citation type="submission" date="2018-09" db="EMBL/GenBank/DDBJ databases">
        <title>The draft genome of Acinetobacter sp. strains.</title>
        <authorList>
            <person name="Qin J."/>
            <person name="Feng Y."/>
            <person name="Zong Z."/>
        </authorList>
    </citation>
    <scope>NUCLEOTIDE SEQUENCE [LARGE SCALE GENOMIC DNA]</scope>
    <source>
        <strain evidence="2 3">WCHAc060003</strain>
    </source>
</reference>
<evidence type="ECO:0000313" key="2">
    <source>
        <dbReference type="EMBL" id="RLL35095.1"/>
    </source>
</evidence>
<feature type="domain" description="AB hydrolase-1" evidence="1">
    <location>
        <begin position="34"/>
        <end position="252"/>
    </location>
</feature>
<dbReference type="InterPro" id="IPR029058">
    <property type="entry name" value="AB_hydrolase_fold"/>
</dbReference>
<protein>
    <submittedName>
        <fullName evidence="2">Alpha/beta hydrolase</fullName>
    </submittedName>
</protein>
<dbReference type="GO" id="GO:0016787">
    <property type="term" value="F:hydrolase activity"/>
    <property type="evidence" value="ECO:0007669"/>
    <property type="project" value="UniProtKB-KW"/>
</dbReference>
<name>A0A498DBC1_9GAMM</name>
<dbReference type="EMBL" id="RCHD01000020">
    <property type="protein sequence ID" value="RLL35095.1"/>
    <property type="molecule type" value="Genomic_DNA"/>
</dbReference>
<sequence length="263" mass="29497">MDIQTQQYQVPFGTLLLNARSWQSVDVNAELAPIILLHDSLGSVDLWRDLPAQLAHLSKRKVYAYDRLGFGLSDACMALPALDFVLSEAQQAFQAVIDYFQLSHFVVMGHSVGGAMAFAIAAQEAERCVGLVSIAAQFEVEEQTLQGIMLAKKGFQQAGQLERLEKYHPQKAQWVLDAWTETWLAPEFQSWNLATVLPKVSCPSLIIHGELDEYGSVNQAQQLFDGVDGRSEMHILEGLHHLPHKEQPELVLQIIQEFLNELF</sequence>
<organism evidence="2 3">
    <name type="scientific">Acinetobacter cumulans</name>
    <dbReference type="NCBI Taxonomy" id="2136182"/>
    <lineage>
        <taxon>Bacteria</taxon>
        <taxon>Pseudomonadati</taxon>
        <taxon>Pseudomonadota</taxon>
        <taxon>Gammaproteobacteria</taxon>
        <taxon>Moraxellales</taxon>
        <taxon>Moraxellaceae</taxon>
        <taxon>Acinetobacter</taxon>
    </lineage>
</organism>
<dbReference type="RefSeq" id="WP_121594484.1">
    <property type="nucleotide sequence ID" value="NZ_RCHD01000020.1"/>
</dbReference>
<comment type="caution">
    <text evidence="2">The sequence shown here is derived from an EMBL/GenBank/DDBJ whole genome shotgun (WGS) entry which is preliminary data.</text>
</comment>
<dbReference type="PANTHER" id="PTHR43689:SF8">
    <property type="entry name" value="ALPHA_BETA-HYDROLASES SUPERFAMILY PROTEIN"/>
    <property type="match status" value="1"/>
</dbReference>
<keyword evidence="2" id="KW-0378">Hydrolase</keyword>
<dbReference type="Gene3D" id="3.40.50.1820">
    <property type="entry name" value="alpha/beta hydrolase"/>
    <property type="match status" value="1"/>
</dbReference>
<gene>
    <name evidence="2" type="ORF">D9K80_09635</name>
</gene>
<dbReference type="Proteomes" id="UP000267166">
    <property type="component" value="Unassembled WGS sequence"/>
</dbReference>
<dbReference type="PANTHER" id="PTHR43689">
    <property type="entry name" value="HYDROLASE"/>
    <property type="match status" value="1"/>
</dbReference>
<dbReference type="AlphaFoldDB" id="A0A498DBC1"/>
<dbReference type="SUPFAM" id="SSF53474">
    <property type="entry name" value="alpha/beta-Hydrolases"/>
    <property type="match status" value="1"/>
</dbReference>
<evidence type="ECO:0000313" key="3">
    <source>
        <dbReference type="Proteomes" id="UP000267166"/>
    </source>
</evidence>
<accession>A0A498DBC1</accession>
<proteinExistence type="predicted"/>
<evidence type="ECO:0000259" key="1">
    <source>
        <dbReference type="Pfam" id="PF12697"/>
    </source>
</evidence>
<dbReference type="InterPro" id="IPR000073">
    <property type="entry name" value="AB_hydrolase_1"/>
</dbReference>
<dbReference type="Pfam" id="PF12697">
    <property type="entry name" value="Abhydrolase_6"/>
    <property type="match status" value="1"/>
</dbReference>